<dbReference type="Proteomes" id="UP000325743">
    <property type="component" value="Chromosome 1"/>
</dbReference>
<gene>
    <name evidence="2" type="ORF">D2917_12540</name>
</gene>
<evidence type="ECO:0000313" key="2">
    <source>
        <dbReference type="EMBL" id="QEZ44978.1"/>
    </source>
</evidence>
<evidence type="ECO:0000313" key="3">
    <source>
        <dbReference type="Proteomes" id="UP000325743"/>
    </source>
</evidence>
<dbReference type="InterPro" id="IPR011051">
    <property type="entry name" value="RmlC_Cupin_sf"/>
</dbReference>
<dbReference type="Pfam" id="PF12973">
    <property type="entry name" value="Cupin_7"/>
    <property type="match status" value="1"/>
</dbReference>
<proteinExistence type="predicted"/>
<name>A0A5P3VGE7_9BURK</name>
<accession>A0A5P3VGE7</accession>
<dbReference type="SUPFAM" id="SSF51182">
    <property type="entry name" value="RmlC-like cupins"/>
    <property type="match status" value="1"/>
</dbReference>
<evidence type="ECO:0000259" key="1">
    <source>
        <dbReference type="Pfam" id="PF12973"/>
    </source>
</evidence>
<organism evidence="2 3">
    <name type="scientific">Cupriavidus oxalaticus</name>
    <dbReference type="NCBI Taxonomy" id="96344"/>
    <lineage>
        <taxon>Bacteria</taxon>
        <taxon>Pseudomonadati</taxon>
        <taxon>Pseudomonadota</taxon>
        <taxon>Betaproteobacteria</taxon>
        <taxon>Burkholderiales</taxon>
        <taxon>Burkholderiaceae</taxon>
        <taxon>Cupriavidus</taxon>
    </lineage>
</organism>
<feature type="domain" description="ChrR-like cupin" evidence="1">
    <location>
        <begin position="36"/>
        <end position="123"/>
    </location>
</feature>
<dbReference type="Gene3D" id="2.60.120.10">
    <property type="entry name" value="Jelly Rolls"/>
    <property type="match status" value="1"/>
</dbReference>
<dbReference type="InterPro" id="IPR025979">
    <property type="entry name" value="ChrR-like_cupin_dom"/>
</dbReference>
<dbReference type="EMBL" id="CP032518">
    <property type="protein sequence ID" value="QEZ44978.1"/>
    <property type="molecule type" value="Genomic_DNA"/>
</dbReference>
<dbReference type="InterPro" id="IPR014710">
    <property type="entry name" value="RmlC-like_jellyroll"/>
</dbReference>
<reference evidence="2 3" key="1">
    <citation type="submission" date="2018-09" db="EMBL/GenBank/DDBJ databases">
        <title>Complete genome sequence of Cupriavidus oxalaticus T2, a bacterium capable of phenol tolerance and degradation.</title>
        <authorList>
            <person name="Yan J."/>
        </authorList>
    </citation>
    <scope>NUCLEOTIDE SEQUENCE [LARGE SCALE GENOMIC DNA]</scope>
    <source>
        <strain evidence="2 3">T2</strain>
    </source>
</reference>
<sequence length="132" mass="14695">MRLNRKRHKAGRIALSAWPDPVTSQETHMLHFTNTAREYVETGFPGIRVATVWAENGEGADFIEFKAGARFPLHDHEGPEQILMLSGRIRFGELVLSAGDFMKIGHGEQHDAEALEDSVFFLAHVGGAIIQE</sequence>
<protein>
    <recommendedName>
        <fullName evidence="1">ChrR-like cupin domain-containing protein</fullName>
    </recommendedName>
</protein>
<dbReference type="AlphaFoldDB" id="A0A5P3VGE7"/>